<name>A0AAV9C2Z6_ACOCL</name>
<dbReference type="PANTHER" id="PTHR32448">
    <property type="entry name" value="OS08G0158400 PROTEIN"/>
    <property type="match status" value="1"/>
</dbReference>
<proteinExistence type="predicted"/>
<dbReference type="Proteomes" id="UP001180020">
    <property type="component" value="Unassembled WGS sequence"/>
</dbReference>
<dbReference type="SUPFAM" id="SSF56176">
    <property type="entry name" value="FAD-binding/transporter-associated domain-like"/>
    <property type="match status" value="1"/>
</dbReference>
<dbReference type="AlphaFoldDB" id="A0AAV9C2Z6"/>
<dbReference type="Gene3D" id="3.30.465.10">
    <property type="match status" value="1"/>
</dbReference>
<dbReference type="InterPro" id="IPR016169">
    <property type="entry name" value="FAD-bd_PCMH_sub2"/>
</dbReference>
<sequence>MGPAPTSTASPGLCAIVGIGGHISEGSFGTMSRAHGVAADHVTDAHVVMLDRASMGLFWAIRGGGGANFGVMTAYKVDLVTVPSMVTVFNVNRTRARGAARPGRCARGMGRRLFLRVFATGPGSAFQALFLGAREELVETMAYYAGYMNGEPVEALLNRSVKSGYLAYKAKSDYVRKAMSEATVEAMFGWLAEEVLVFMDPLGGGGGGGAERRMDEVAEAEIPFRIGIV</sequence>
<reference evidence="1" key="2">
    <citation type="submission" date="2023-06" db="EMBL/GenBank/DDBJ databases">
        <authorList>
            <person name="Ma L."/>
            <person name="Liu K.-W."/>
            <person name="Li Z."/>
            <person name="Hsiao Y.-Y."/>
            <person name="Qi Y."/>
            <person name="Fu T."/>
            <person name="Tang G."/>
            <person name="Zhang D."/>
            <person name="Sun W.-H."/>
            <person name="Liu D.-K."/>
            <person name="Li Y."/>
            <person name="Chen G.-Z."/>
            <person name="Liu X.-D."/>
            <person name="Liao X.-Y."/>
            <person name="Jiang Y.-T."/>
            <person name="Yu X."/>
            <person name="Hao Y."/>
            <person name="Huang J."/>
            <person name="Zhao X.-W."/>
            <person name="Ke S."/>
            <person name="Chen Y.-Y."/>
            <person name="Wu W.-L."/>
            <person name="Hsu J.-L."/>
            <person name="Lin Y.-F."/>
            <person name="Huang M.-D."/>
            <person name="Li C.-Y."/>
            <person name="Huang L."/>
            <person name="Wang Z.-W."/>
            <person name="Zhao X."/>
            <person name="Zhong W.-Y."/>
            <person name="Peng D.-H."/>
            <person name="Ahmad S."/>
            <person name="Lan S."/>
            <person name="Zhang J.-S."/>
            <person name="Tsai W.-C."/>
            <person name="Van De Peer Y."/>
            <person name="Liu Z.-J."/>
        </authorList>
    </citation>
    <scope>NUCLEOTIDE SEQUENCE</scope>
    <source>
        <strain evidence="1">CP</strain>
        <tissue evidence="1">Leaves</tissue>
    </source>
</reference>
<gene>
    <name evidence="1" type="ORF">QJS10_CPB21g01062</name>
</gene>
<organism evidence="1 2">
    <name type="scientific">Acorus calamus</name>
    <name type="common">Sweet flag</name>
    <dbReference type="NCBI Taxonomy" id="4465"/>
    <lineage>
        <taxon>Eukaryota</taxon>
        <taxon>Viridiplantae</taxon>
        <taxon>Streptophyta</taxon>
        <taxon>Embryophyta</taxon>
        <taxon>Tracheophyta</taxon>
        <taxon>Spermatophyta</taxon>
        <taxon>Magnoliopsida</taxon>
        <taxon>Liliopsida</taxon>
        <taxon>Acoraceae</taxon>
        <taxon>Acorus</taxon>
    </lineage>
</organism>
<dbReference type="GO" id="GO:0050660">
    <property type="term" value="F:flavin adenine dinucleotide binding"/>
    <property type="evidence" value="ECO:0007669"/>
    <property type="project" value="InterPro"/>
</dbReference>
<evidence type="ECO:0000313" key="1">
    <source>
        <dbReference type="EMBL" id="KAK1283495.1"/>
    </source>
</evidence>
<protein>
    <submittedName>
        <fullName evidence="1">Uncharacterized protein</fullName>
    </submittedName>
</protein>
<reference evidence="1" key="1">
    <citation type="journal article" date="2023" name="Nat. Commun.">
        <title>Diploid and tetraploid genomes of Acorus and the evolution of monocots.</title>
        <authorList>
            <person name="Ma L."/>
            <person name="Liu K.W."/>
            <person name="Li Z."/>
            <person name="Hsiao Y.Y."/>
            <person name="Qi Y."/>
            <person name="Fu T."/>
            <person name="Tang G.D."/>
            <person name="Zhang D."/>
            <person name="Sun W.H."/>
            <person name="Liu D.K."/>
            <person name="Li Y."/>
            <person name="Chen G.Z."/>
            <person name="Liu X.D."/>
            <person name="Liao X.Y."/>
            <person name="Jiang Y.T."/>
            <person name="Yu X."/>
            <person name="Hao Y."/>
            <person name="Huang J."/>
            <person name="Zhao X.W."/>
            <person name="Ke S."/>
            <person name="Chen Y.Y."/>
            <person name="Wu W.L."/>
            <person name="Hsu J.L."/>
            <person name="Lin Y.F."/>
            <person name="Huang M.D."/>
            <person name="Li C.Y."/>
            <person name="Huang L."/>
            <person name="Wang Z.W."/>
            <person name="Zhao X."/>
            <person name="Zhong W.Y."/>
            <person name="Peng D.H."/>
            <person name="Ahmad S."/>
            <person name="Lan S."/>
            <person name="Zhang J.S."/>
            <person name="Tsai W.C."/>
            <person name="Van de Peer Y."/>
            <person name="Liu Z.J."/>
        </authorList>
    </citation>
    <scope>NUCLEOTIDE SEQUENCE</scope>
    <source>
        <strain evidence="1">CP</strain>
    </source>
</reference>
<accession>A0AAV9C2Z6</accession>
<comment type="caution">
    <text evidence="1">The sequence shown here is derived from an EMBL/GenBank/DDBJ whole genome shotgun (WGS) entry which is preliminary data.</text>
</comment>
<dbReference type="Gene3D" id="3.40.462.20">
    <property type="match status" value="1"/>
</dbReference>
<dbReference type="InterPro" id="IPR036318">
    <property type="entry name" value="FAD-bd_PCMH-like_sf"/>
</dbReference>
<dbReference type="EMBL" id="JAUJYO010000021">
    <property type="protein sequence ID" value="KAK1283495.1"/>
    <property type="molecule type" value="Genomic_DNA"/>
</dbReference>
<keyword evidence="2" id="KW-1185">Reference proteome</keyword>
<evidence type="ECO:0000313" key="2">
    <source>
        <dbReference type="Proteomes" id="UP001180020"/>
    </source>
</evidence>